<dbReference type="Proteomes" id="UP000194565">
    <property type="component" value="Unassembled WGS sequence"/>
</dbReference>
<organism evidence="1 3">
    <name type="scientific">Acetobacter tropicalis</name>
    <dbReference type="NCBI Taxonomy" id="104102"/>
    <lineage>
        <taxon>Bacteria</taxon>
        <taxon>Pseudomonadati</taxon>
        <taxon>Pseudomonadota</taxon>
        <taxon>Alphaproteobacteria</taxon>
        <taxon>Acetobacterales</taxon>
        <taxon>Acetobacteraceae</taxon>
        <taxon>Acetobacter</taxon>
    </lineage>
</organism>
<evidence type="ECO:0000313" key="3">
    <source>
        <dbReference type="Proteomes" id="UP000075411"/>
    </source>
</evidence>
<evidence type="ECO:0000313" key="1">
    <source>
        <dbReference type="EMBL" id="KXV55838.1"/>
    </source>
</evidence>
<evidence type="ECO:0000313" key="2">
    <source>
        <dbReference type="EMBL" id="OUI85528.1"/>
    </source>
</evidence>
<protein>
    <submittedName>
        <fullName evidence="1">Uncharacterized protein</fullName>
    </submittedName>
</protein>
<accession>A0A149TRN0</accession>
<dbReference type="AlphaFoldDB" id="A0A149TRN0"/>
<dbReference type="EMBL" id="LHZT01000130">
    <property type="protein sequence ID" value="KXV55838.1"/>
    <property type="molecule type" value="Genomic_DNA"/>
</dbReference>
<gene>
    <name evidence="1" type="ORF">AD947_13780</name>
    <name evidence="2" type="ORF">HC62_10415</name>
</gene>
<name>A0A149TRN0_9PROT</name>
<dbReference type="PATRIC" id="fig|104102.11.peg.820"/>
<dbReference type="EMBL" id="JOMM01000030">
    <property type="protein sequence ID" value="OUI85528.1"/>
    <property type="molecule type" value="Genomic_DNA"/>
</dbReference>
<reference evidence="2 4" key="1">
    <citation type="submission" date="2014-06" db="EMBL/GenBank/DDBJ databases">
        <authorList>
            <person name="Ju J."/>
            <person name="Zhang J."/>
        </authorList>
    </citation>
    <scope>NUCLEOTIDE SEQUENCE [LARGE SCALE GENOMIC DNA]</scope>
    <source>
        <strain evidence="2">DmW_042</strain>
    </source>
</reference>
<evidence type="ECO:0000313" key="4">
    <source>
        <dbReference type="Proteomes" id="UP000194565"/>
    </source>
</evidence>
<comment type="caution">
    <text evidence="1">The sequence shown here is derived from an EMBL/GenBank/DDBJ whole genome shotgun (WGS) entry which is preliminary data.</text>
</comment>
<reference evidence="1 3" key="2">
    <citation type="submission" date="2015-06" db="EMBL/GenBank/DDBJ databases">
        <title>Improved classification and identification of acetic acid bacteria using matrix-assisted laser desorption/ionization time-of-flight mass spectrometry; Gluconobacter nephelii and Gluconobacter uchimurae are later heterotypic synonyms of Gluconobacter japonicus and Gluconobacter oxydans, respectively.</title>
        <authorList>
            <person name="Li L."/>
            <person name="Cleenwerck I."/>
            <person name="De Vuyst L."/>
            <person name="Vandamme P."/>
        </authorList>
    </citation>
    <scope>NUCLEOTIDE SEQUENCE [LARGE SCALE GENOMIC DNA]</scope>
    <source>
        <strain evidence="1 3">LMG 1663</strain>
    </source>
</reference>
<dbReference type="Proteomes" id="UP000075411">
    <property type="component" value="Unassembled WGS sequence"/>
</dbReference>
<sequence>MLSRLSDQACACNSQLSRHMLPAHDVLHGKEWRYKHSEKIFSKYFQEDFRVGRCSSSFRQGGYNP</sequence>
<proteinExistence type="predicted"/>